<keyword evidence="3" id="KW-1185">Reference proteome</keyword>
<name>G0S7D4_CHATD</name>
<protein>
    <submittedName>
        <fullName evidence="2">Uncharacterized protein</fullName>
    </submittedName>
</protein>
<reference evidence="2 3" key="1">
    <citation type="journal article" date="2011" name="Cell">
        <title>Insight into structure and assembly of the nuclear pore complex by utilizing the genome of a eukaryotic thermophile.</title>
        <authorList>
            <person name="Amlacher S."/>
            <person name="Sarges P."/>
            <person name="Flemming D."/>
            <person name="van Noort V."/>
            <person name="Kunze R."/>
            <person name="Devos D.P."/>
            <person name="Arumugam M."/>
            <person name="Bork P."/>
            <person name="Hurt E."/>
        </authorList>
    </citation>
    <scope>NUCLEOTIDE SEQUENCE [LARGE SCALE GENOMIC DNA]</scope>
    <source>
        <strain evidence="3">DSM 1495 / CBS 144.50 / IMI 039719</strain>
    </source>
</reference>
<dbReference type="Proteomes" id="UP000008066">
    <property type="component" value="Unassembled WGS sequence"/>
</dbReference>
<dbReference type="GeneID" id="18257684"/>
<feature type="compositionally biased region" description="Basic and acidic residues" evidence="1">
    <location>
        <begin position="24"/>
        <end position="38"/>
    </location>
</feature>
<dbReference type="EMBL" id="GL988041">
    <property type="protein sequence ID" value="EGS21778.1"/>
    <property type="molecule type" value="Genomic_DNA"/>
</dbReference>
<evidence type="ECO:0000256" key="1">
    <source>
        <dbReference type="SAM" id="MobiDB-lite"/>
    </source>
</evidence>
<evidence type="ECO:0000313" key="3">
    <source>
        <dbReference type="Proteomes" id="UP000008066"/>
    </source>
</evidence>
<organism evidence="3">
    <name type="scientific">Chaetomium thermophilum (strain DSM 1495 / CBS 144.50 / IMI 039719)</name>
    <name type="common">Thermochaetoides thermophila</name>
    <dbReference type="NCBI Taxonomy" id="759272"/>
    <lineage>
        <taxon>Eukaryota</taxon>
        <taxon>Fungi</taxon>
        <taxon>Dikarya</taxon>
        <taxon>Ascomycota</taxon>
        <taxon>Pezizomycotina</taxon>
        <taxon>Sordariomycetes</taxon>
        <taxon>Sordariomycetidae</taxon>
        <taxon>Sordariales</taxon>
        <taxon>Chaetomiaceae</taxon>
        <taxon>Thermochaetoides</taxon>
    </lineage>
</organism>
<dbReference type="AlphaFoldDB" id="G0S7D4"/>
<dbReference type="HOGENOM" id="CLU_2542377_0_0_1"/>
<evidence type="ECO:0000313" key="2">
    <source>
        <dbReference type="EMBL" id="EGS21778.1"/>
    </source>
</evidence>
<feature type="region of interest" description="Disordered" evidence="1">
    <location>
        <begin position="14"/>
        <end position="38"/>
    </location>
</feature>
<accession>G0S7D4</accession>
<gene>
    <name evidence="2" type="ORF">CTHT_0036460</name>
</gene>
<dbReference type="KEGG" id="cthr:CTHT_0036460"/>
<proteinExistence type="predicted"/>
<feature type="region of interest" description="Disordered" evidence="1">
    <location>
        <begin position="61"/>
        <end position="83"/>
    </location>
</feature>
<sequence length="83" mass="8984">MKLRRLRGTFSAKVCGTAGPTRQPEWKHIVPESPDLSKHGVKASAGGWILAEDVLVNPLAPGPSPSVPRCPMQDKRTATWLKA</sequence>
<dbReference type="RefSeq" id="XP_006694074.1">
    <property type="nucleotide sequence ID" value="XM_006694011.1"/>
</dbReference>